<protein>
    <submittedName>
        <fullName evidence="5">Amino acid-binding protein</fullName>
    </submittedName>
</protein>
<dbReference type="PANTHER" id="PTHR47235">
    <property type="entry name" value="BLR6548 PROTEIN"/>
    <property type="match status" value="1"/>
</dbReference>
<proteinExistence type="inferred from homology"/>
<dbReference type="InterPro" id="IPR028082">
    <property type="entry name" value="Peripla_BP_I"/>
</dbReference>
<dbReference type="Proteomes" id="UP000179627">
    <property type="component" value="Unassembled WGS sequence"/>
</dbReference>
<dbReference type="RefSeq" id="WP_071090307.1">
    <property type="nucleotide sequence ID" value="NZ_MBLM01000160.1"/>
</dbReference>
<dbReference type="CDD" id="cd06341">
    <property type="entry name" value="PBP1_ABC_ligand_binding-like"/>
    <property type="match status" value="1"/>
</dbReference>
<dbReference type="PANTHER" id="PTHR47235:SF1">
    <property type="entry name" value="BLR6548 PROTEIN"/>
    <property type="match status" value="1"/>
</dbReference>
<comment type="similarity">
    <text evidence="1">Belongs to the leucine-binding protein family.</text>
</comment>
<accession>A0A1S1Q444</accession>
<dbReference type="Gene3D" id="3.40.50.2300">
    <property type="match status" value="2"/>
</dbReference>
<dbReference type="PROSITE" id="PS51257">
    <property type="entry name" value="PROKAR_LIPOPROTEIN"/>
    <property type="match status" value="1"/>
</dbReference>
<dbReference type="OrthoDB" id="26870at2"/>
<gene>
    <name evidence="5" type="ORF">CC117_28785</name>
</gene>
<feature type="domain" description="Leucine-binding protein" evidence="4">
    <location>
        <begin position="45"/>
        <end position="385"/>
    </location>
</feature>
<evidence type="ECO:0000313" key="5">
    <source>
        <dbReference type="EMBL" id="OHV29678.1"/>
    </source>
</evidence>
<comment type="caution">
    <text evidence="5">The sequence shown here is derived from an EMBL/GenBank/DDBJ whole genome shotgun (WGS) entry which is preliminary data.</text>
</comment>
<name>A0A1S1Q444_9ACTN</name>
<organism evidence="5 6">
    <name type="scientific">Parafrankia colletiae</name>
    <dbReference type="NCBI Taxonomy" id="573497"/>
    <lineage>
        <taxon>Bacteria</taxon>
        <taxon>Bacillati</taxon>
        <taxon>Actinomycetota</taxon>
        <taxon>Actinomycetes</taxon>
        <taxon>Frankiales</taxon>
        <taxon>Frankiaceae</taxon>
        <taxon>Parafrankia</taxon>
    </lineage>
</organism>
<evidence type="ECO:0000256" key="1">
    <source>
        <dbReference type="ARBA" id="ARBA00010062"/>
    </source>
</evidence>
<dbReference type="AlphaFoldDB" id="A0A1S1Q444"/>
<evidence type="ECO:0000259" key="4">
    <source>
        <dbReference type="Pfam" id="PF13458"/>
    </source>
</evidence>
<keyword evidence="6" id="KW-1185">Reference proteome</keyword>
<reference evidence="6" key="1">
    <citation type="submission" date="2016-07" db="EMBL/GenBank/DDBJ databases">
        <title>Sequence Frankia sp. strain CcI1.17.</title>
        <authorList>
            <person name="Ghodhbane-Gtari F."/>
            <person name="Swanson E."/>
            <person name="Gueddou A."/>
            <person name="Morris K."/>
            <person name="Hezbri K."/>
            <person name="Ktari A."/>
            <person name="Nouioui I."/>
            <person name="Abebe-Akele F."/>
            <person name="Simpson S."/>
            <person name="Thomas K."/>
            <person name="Gtari M."/>
            <person name="Tisa L.S."/>
            <person name="Hurst S."/>
        </authorList>
    </citation>
    <scope>NUCLEOTIDE SEQUENCE [LARGE SCALE GENOMIC DNA]</scope>
    <source>
        <strain evidence="6">Cc1.17</strain>
    </source>
</reference>
<feature type="signal peptide" evidence="3">
    <location>
        <begin position="1"/>
        <end position="22"/>
    </location>
</feature>
<dbReference type="InterPro" id="IPR028081">
    <property type="entry name" value="Leu-bd"/>
</dbReference>
<feature type="chain" id="PRO_5038924673" evidence="3">
    <location>
        <begin position="23"/>
        <end position="401"/>
    </location>
</feature>
<evidence type="ECO:0000256" key="2">
    <source>
        <dbReference type="ARBA" id="ARBA00022729"/>
    </source>
</evidence>
<sequence length="401" mass="41744">MRAKGPIGPLAMAAVIFVTAIAACSTVSTGSEAVACNSPGVSADEVRIGFVFSDSGAGSGALSPSRAGVDARLGLANEEGGIHGRRIEYVMRDDETSLSRNARAVKELVGKKSVFGLVAATVTLNDAMVQLDEQQVPVVGLAAEATWAAHPNMFSFIYTDSPGAVARYVGSTGGTRAGIVITGTAPSTLELAAKYTDSLRAVGVASELVPFSAASDSPVRTVRQLAEKGVNALIGLSTLDDLAAIMQAARDEHLDLAASVALSGYDRQLLATTGPKISGLSFPVYFRPFEAGGAAIDRYREAVARFAPEIGQPDRQMAMFGYIYTDIFLRGLELAGSCPTREVFISALRNVTHYDAGGLISPVSFRDNAGESNPCAAIVQINAAGDAFDVVRERICSDGVG</sequence>
<dbReference type="EMBL" id="MBLM01000160">
    <property type="protein sequence ID" value="OHV29678.1"/>
    <property type="molecule type" value="Genomic_DNA"/>
</dbReference>
<dbReference type="Pfam" id="PF13458">
    <property type="entry name" value="Peripla_BP_6"/>
    <property type="match status" value="1"/>
</dbReference>
<keyword evidence="2 3" id="KW-0732">Signal</keyword>
<evidence type="ECO:0000256" key="3">
    <source>
        <dbReference type="SAM" id="SignalP"/>
    </source>
</evidence>
<dbReference type="SUPFAM" id="SSF53822">
    <property type="entry name" value="Periplasmic binding protein-like I"/>
    <property type="match status" value="1"/>
</dbReference>
<evidence type="ECO:0000313" key="6">
    <source>
        <dbReference type="Proteomes" id="UP000179627"/>
    </source>
</evidence>